<comment type="caution">
    <text evidence="2">The sequence shown here is derived from an EMBL/GenBank/DDBJ whole genome shotgun (WGS) entry which is preliminary data.</text>
</comment>
<evidence type="ECO:0000259" key="1">
    <source>
        <dbReference type="Pfam" id="PF12770"/>
    </source>
</evidence>
<reference evidence="2" key="1">
    <citation type="submission" date="2022-01" db="EMBL/GenBank/DDBJ databases">
        <title>Comparative genomics reveals a dynamic genome evolution in the ectomycorrhizal milk-cap (Lactarius) mushrooms.</title>
        <authorList>
            <consortium name="DOE Joint Genome Institute"/>
            <person name="Lebreton A."/>
            <person name="Tang N."/>
            <person name="Kuo A."/>
            <person name="LaButti K."/>
            <person name="Drula E."/>
            <person name="Barry K."/>
            <person name="Clum A."/>
            <person name="Lipzen A."/>
            <person name="Mousain D."/>
            <person name="Ng V."/>
            <person name="Wang R."/>
            <person name="Wang X."/>
            <person name="Dai Y."/>
            <person name="Henrissat B."/>
            <person name="Grigoriev I.V."/>
            <person name="Guerin-Laguette A."/>
            <person name="Yu F."/>
            <person name="Martin F.M."/>
        </authorList>
    </citation>
    <scope>NUCLEOTIDE SEQUENCE</scope>
    <source>
        <strain evidence="2">QP</strain>
    </source>
</reference>
<proteinExistence type="predicted"/>
<organism evidence="2 3">
    <name type="scientific">Lactarius akahatsu</name>
    <dbReference type="NCBI Taxonomy" id="416441"/>
    <lineage>
        <taxon>Eukaryota</taxon>
        <taxon>Fungi</taxon>
        <taxon>Dikarya</taxon>
        <taxon>Basidiomycota</taxon>
        <taxon>Agaricomycotina</taxon>
        <taxon>Agaricomycetes</taxon>
        <taxon>Russulales</taxon>
        <taxon>Russulaceae</taxon>
        <taxon>Lactarius</taxon>
    </lineage>
</organism>
<gene>
    <name evidence="2" type="ORF">EDB92DRAFT_1955906</name>
</gene>
<evidence type="ECO:0000313" key="3">
    <source>
        <dbReference type="Proteomes" id="UP001201163"/>
    </source>
</evidence>
<dbReference type="Proteomes" id="UP001201163">
    <property type="component" value="Unassembled WGS sequence"/>
</dbReference>
<dbReference type="InterPro" id="IPR024983">
    <property type="entry name" value="CHAT_dom"/>
</dbReference>
<keyword evidence="3" id="KW-1185">Reference proteome</keyword>
<feature type="domain" description="CHAT" evidence="1">
    <location>
        <begin position="782"/>
        <end position="1060"/>
    </location>
</feature>
<dbReference type="AlphaFoldDB" id="A0AAD4Q822"/>
<evidence type="ECO:0000313" key="2">
    <source>
        <dbReference type="EMBL" id="KAH8978825.1"/>
    </source>
</evidence>
<protein>
    <submittedName>
        <fullName evidence="2">CHAT domain-containing protein</fullName>
    </submittedName>
</protein>
<sequence>MGPESSILGSIADIDNDIAHYQNLILHFPRPHSKHTTSIYSLAVARSERYRLLKQKEDLDKSILHFAESILLPPISWAGPLLHVTRTLFDLAATLYYRVKDFDETEDVESCIEYLRYLQGLPLESFHIPRSQVIAMLIQTLGAQVTLGTGDWSRDIWEMAVLCRELLASNLSTDLPAEDVAFPYLLEALSTKQTGGVSIQLLNEVIECLRDAVKMCPPGSCFVLFALAIALEIRFIESYSNDDYEEAVAILENIHDPNQPGECPDSIRRLASTHVALIAFRRSLVYKSPEHIEMAISRLRAELSSSSIDEEHRARVVTFLSMLVKSRFINFSLTESHEEANSYLSQPFDPSSPWGYVVESGDVYSTAALQQKIQHLEELVSNTAPGTEYHKYCLWGLVNWYKTKFSRTNDISDIEESIKYGRLWLDSTLPNEPWRLGPLRFLSEVLFLAFQHTDKAYYRDESILLDYEVLKLKSARILHFHTAVRLVTSLFSRSRLPGRREDLHEAIRIISSVVDDQYTPEPDRFQLSCVWAFLARYTQHPSVPTAYKSSISLMQRSLSFAPTVSIQHARFIRMGELCQMMPFDYASYQIGLGRFEEAIETLEQGRALLWSEMRGLRTPIAQFFDGDSPLAKRFSGINQKLEAMTVSVTPSARLETEDGVAQGGDWTDPFGRLLVEQQRLVDERDALVSEIQGQPGLEGLLKAPSFTTLRSAASRGPVILINHCIWRSGILILFHSSLPCAIPTANDFYHRANKLRDELVEARKHGLDSHEYQDALCFVLMSLYELVGAPVIKRLRLLGVPEQSRIWWCPTSVFCSLPLHAMGPIPSSDTSERYFSDLYIPSYTPSLSALIESRTASPQMLEKPSLLLVAQPDDDLPGVKGEVKVIRKLEGRVTVTSLVSSEATSASVVEGLRGSRLAHFACHGVLETGKPFEASFKLHEGSRLTLLDIVRSRLPDAEFAFLSCCHAAEITEESIADEVLHLTAAMQYCGFRSVVGTMWEMADTDGRDLARSFYKSLFSSERPGIPYYERTAEALRDATQTLRKKRGITLERWVNFVHYGA</sequence>
<dbReference type="Pfam" id="PF12770">
    <property type="entry name" value="CHAT"/>
    <property type="match status" value="1"/>
</dbReference>
<name>A0AAD4Q822_9AGAM</name>
<accession>A0AAD4Q822</accession>
<dbReference type="EMBL" id="JAKELL010000201">
    <property type="protein sequence ID" value="KAH8978825.1"/>
    <property type="molecule type" value="Genomic_DNA"/>
</dbReference>